<protein>
    <recommendedName>
        <fullName evidence="6">Pentatricopeptide repeat-containing protein</fullName>
    </recommendedName>
</protein>
<evidence type="ECO:0000313" key="5">
    <source>
        <dbReference type="Proteomes" id="UP000886595"/>
    </source>
</evidence>
<dbReference type="EMBL" id="JAAMPC010000895">
    <property type="protein sequence ID" value="KAG2241562.1"/>
    <property type="molecule type" value="Genomic_DNA"/>
</dbReference>
<evidence type="ECO:0000256" key="3">
    <source>
        <dbReference type="PROSITE-ProRule" id="PRU00708"/>
    </source>
</evidence>
<dbReference type="OrthoDB" id="683669at2759"/>
<sequence length="126" mass="14285">MAYQEKVFNIILVEFCFFSYGEIEKCIQKIAIKKLKKRKERRKPNVVTYNALIDAYGSNGLLAEAVGIFRQMEQDGFKPNVVSVCTLLAACSSYLKDMEDLGVPMTKEVYSSVLCAYSKQASVYVR</sequence>
<name>A0A8X7TH44_BRACI</name>
<dbReference type="Pfam" id="PF13041">
    <property type="entry name" value="PPR_2"/>
    <property type="match status" value="1"/>
</dbReference>
<dbReference type="InterPro" id="IPR002885">
    <property type="entry name" value="PPR_rpt"/>
</dbReference>
<proteinExistence type="inferred from homology"/>
<comment type="similarity">
    <text evidence="1">Belongs to the PPR family. P subfamily.</text>
</comment>
<dbReference type="PROSITE" id="PS51375">
    <property type="entry name" value="PPR"/>
    <property type="match status" value="1"/>
</dbReference>
<dbReference type="Proteomes" id="UP000886595">
    <property type="component" value="Unassembled WGS sequence"/>
</dbReference>
<organism evidence="4 5">
    <name type="scientific">Brassica carinata</name>
    <name type="common">Ethiopian mustard</name>
    <name type="synonym">Abyssinian cabbage</name>
    <dbReference type="NCBI Taxonomy" id="52824"/>
    <lineage>
        <taxon>Eukaryota</taxon>
        <taxon>Viridiplantae</taxon>
        <taxon>Streptophyta</taxon>
        <taxon>Embryophyta</taxon>
        <taxon>Tracheophyta</taxon>
        <taxon>Spermatophyta</taxon>
        <taxon>Magnoliopsida</taxon>
        <taxon>eudicotyledons</taxon>
        <taxon>Gunneridae</taxon>
        <taxon>Pentapetalae</taxon>
        <taxon>rosids</taxon>
        <taxon>malvids</taxon>
        <taxon>Brassicales</taxon>
        <taxon>Brassicaceae</taxon>
        <taxon>Brassiceae</taxon>
        <taxon>Brassica</taxon>
    </lineage>
</organism>
<evidence type="ECO:0008006" key="6">
    <source>
        <dbReference type="Google" id="ProtNLM"/>
    </source>
</evidence>
<evidence type="ECO:0000313" key="4">
    <source>
        <dbReference type="EMBL" id="KAG2241562.1"/>
    </source>
</evidence>
<gene>
    <name evidence="4" type="ORF">Bca52824_096459</name>
</gene>
<evidence type="ECO:0000256" key="1">
    <source>
        <dbReference type="ARBA" id="ARBA00007626"/>
    </source>
</evidence>
<comment type="caution">
    <text evidence="4">The sequence shown here is derived from an EMBL/GenBank/DDBJ whole genome shotgun (WGS) entry which is preliminary data.</text>
</comment>
<keyword evidence="5" id="KW-1185">Reference proteome</keyword>
<dbReference type="AlphaFoldDB" id="A0A8X7TH44"/>
<dbReference type="NCBIfam" id="TIGR00756">
    <property type="entry name" value="PPR"/>
    <property type="match status" value="1"/>
</dbReference>
<evidence type="ECO:0000256" key="2">
    <source>
        <dbReference type="ARBA" id="ARBA00022737"/>
    </source>
</evidence>
<dbReference type="Gene3D" id="1.25.40.10">
    <property type="entry name" value="Tetratricopeptide repeat domain"/>
    <property type="match status" value="1"/>
</dbReference>
<dbReference type="PANTHER" id="PTHR47447">
    <property type="entry name" value="OS03G0856100 PROTEIN"/>
    <property type="match status" value="1"/>
</dbReference>
<reference evidence="4 5" key="1">
    <citation type="submission" date="2020-02" db="EMBL/GenBank/DDBJ databases">
        <authorList>
            <person name="Ma Q."/>
            <person name="Huang Y."/>
            <person name="Song X."/>
            <person name="Pei D."/>
        </authorList>
    </citation>
    <scope>NUCLEOTIDE SEQUENCE [LARGE SCALE GENOMIC DNA]</scope>
    <source>
        <strain evidence="4">Sxm20200214</strain>
        <tissue evidence="4">Leaf</tissue>
    </source>
</reference>
<keyword evidence="2" id="KW-0677">Repeat</keyword>
<dbReference type="InterPro" id="IPR011990">
    <property type="entry name" value="TPR-like_helical_dom_sf"/>
</dbReference>
<accession>A0A8X7TH44</accession>
<dbReference type="PANTHER" id="PTHR47447:SF21">
    <property type="entry name" value="PENTACOTRIPEPTIDE-REPEAT REGION OF PRORP DOMAIN-CONTAINING PROTEIN"/>
    <property type="match status" value="1"/>
</dbReference>
<feature type="repeat" description="PPR" evidence="3">
    <location>
        <begin position="45"/>
        <end position="79"/>
    </location>
</feature>